<feature type="non-terminal residue" evidence="1">
    <location>
        <position position="1"/>
    </location>
</feature>
<keyword evidence="2" id="KW-1185">Reference proteome</keyword>
<name>A0A8J7NIV7_ATRSP</name>
<sequence length="152" mass="17039">ICALCHDLGPDVSSEGAVPLLGFADDSSMQSKLDDELQLCPFGSLAETFWNDTGETLEKDVEPNLASQLSEEPVTQLLFTPARSRITTRLNETRIREPCSRDATRFSPFLHARARKVWLSKVGSPGSRIDRAVFSNERDISKLEYKGFNTRY</sequence>
<accession>A0A8J7NIV7</accession>
<protein>
    <submittedName>
        <fullName evidence="1">ACYP2 protein</fullName>
    </submittedName>
</protein>
<dbReference type="EMBL" id="JAAWVO010008515">
    <property type="protein sequence ID" value="MBN3312849.1"/>
    <property type="molecule type" value="Genomic_DNA"/>
</dbReference>
<evidence type="ECO:0000313" key="2">
    <source>
        <dbReference type="Proteomes" id="UP000736164"/>
    </source>
</evidence>
<gene>
    <name evidence="1" type="primary">Acyp2</name>
    <name evidence="1" type="ORF">GTO95_0015754</name>
</gene>
<feature type="non-terminal residue" evidence="1">
    <location>
        <position position="152"/>
    </location>
</feature>
<proteinExistence type="predicted"/>
<dbReference type="AlphaFoldDB" id="A0A8J7NIV7"/>
<dbReference type="Proteomes" id="UP000736164">
    <property type="component" value="Unassembled WGS sequence"/>
</dbReference>
<organism evidence="1 2">
    <name type="scientific">Atractosteus spatula</name>
    <name type="common">Alligator gar</name>
    <name type="synonym">Lepisosteus spatula</name>
    <dbReference type="NCBI Taxonomy" id="7917"/>
    <lineage>
        <taxon>Eukaryota</taxon>
        <taxon>Metazoa</taxon>
        <taxon>Chordata</taxon>
        <taxon>Craniata</taxon>
        <taxon>Vertebrata</taxon>
        <taxon>Euteleostomi</taxon>
        <taxon>Actinopterygii</taxon>
        <taxon>Neopterygii</taxon>
        <taxon>Holostei</taxon>
        <taxon>Semionotiformes</taxon>
        <taxon>Lepisosteidae</taxon>
        <taxon>Atractosteus</taxon>
    </lineage>
</organism>
<comment type="caution">
    <text evidence="1">The sequence shown here is derived from an EMBL/GenBank/DDBJ whole genome shotgun (WGS) entry which is preliminary data.</text>
</comment>
<evidence type="ECO:0000313" key="1">
    <source>
        <dbReference type="EMBL" id="MBN3312849.1"/>
    </source>
</evidence>
<reference evidence="1" key="1">
    <citation type="journal article" date="2021" name="Cell">
        <title>Tracing the genetic footprints of vertebrate landing in non-teleost ray-finned fishes.</title>
        <authorList>
            <person name="Bi X."/>
            <person name="Wang K."/>
            <person name="Yang L."/>
            <person name="Pan H."/>
            <person name="Jiang H."/>
            <person name="Wei Q."/>
            <person name="Fang M."/>
            <person name="Yu H."/>
            <person name="Zhu C."/>
            <person name="Cai Y."/>
            <person name="He Y."/>
            <person name="Gan X."/>
            <person name="Zeng H."/>
            <person name="Yu D."/>
            <person name="Zhu Y."/>
            <person name="Jiang H."/>
            <person name="Qiu Q."/>
            <person name="Yang H."/>
            <person name="Zhang Y.E."/>
            <person name="Wang W."/>
            <person name="Zhu M."/>
            <person name="He S."/>
            <person name="Zhang G."/>
        </authorList>
    </citation>
    <scope>NUCLEOTIDE SEQUENCE</scope>
    <source>
        <strain evidence="1">Allg_001</strain>
    </source>
</reference>